<feature type="domain" description="Glycosyltransferase 2-like" evidence="2">
    <location>
        <begin position="7"/>
        <end position="94"/>
    </location>
</feature>
<evidence type="ECO:0000313" key="4">
    <source>
        <dbReference type="Proteomes" id="UP000005317"/>
    </source>
</evidence>
<name>A0A656HHT1_THINJ</name>
<keyword evidence="3" id="KW-0808">Transferase</keyword>
<evidence type="ECO:0000259" key="2">
    <source>
        <dbReference type="Pfam" id="PF00535"/>
    </source>
</evidence>
<gene>
    <name evidence="3" type="ORF">Thini_3465</name>
</gene>
<dbReference type="Pfam" id="PF00535">
    <property type="entry name" value="Glycos_transf_2"/>
    <property type="match status" value="1"/>
</dbReference>
<dbReference type="GO" id="GO:0016740">
    <property type="term" value="F:transferase activity"/>
    <property type="evidence" value="ECO:0007669"/>
    <property type="project" value="UniProtKB-KW"/>
</dbReference>
<dbReference type="PANTHER" id="PTHR43630">
    <property type="entry name" value="POLY-BETA-1,6-N-ACETYL-D-GLUCOSAMINE SYNTHASE"/>
    <property type="match status" value="1"/>
</dbReference>
<organism evidence="3 4">
    <name type="scientific">Thiothrix nivea (strain ATCC 35100 / DSM 5205 / JP2)</name>
    <dbReference type="NCBI Taxonomy" id="870187"/>
    <lineage>
        <taxon>Bacteria</taxon>
        <taxon>Pseudomonadati</taxon>
        <taxon>Pseudomonadota</taxon>
        <taxon>Gammaproteobacteria</taxon>
        <taxon>Thiotrichales</taxon>
        <taxon>Thiotrichaceae</taxon>
        <taxon>Thiothrix</taxon>
    </lineage>
</organism>
<dbReference type="CDD" id="cd02511">
    <property type="entry name" value="Beta4Glucosyltransferase"/>
    <property type="match status" value="1"/>
</dbReference>
<dbReference type="RefSeq" id="WP_002709871.1">
    <property type="nucleotide sequence ID" value="NZ_JH651384.1"/>
</dbReference>
<dbReference type="OrthoDB" id="9815923at2"/>
<proteinExistence type="inferred from homology"/>
<dbReference type="PANTHER" id="PTHR43630:SF2">
    <property type="entry name" value="GLYCOSYLTRANSFERASE"/>
    <property type="match status" value="1"/>
</dbReference>
<dbReference type="AlphaFoldDB" id="A0A656HHT1"/>
<dbReference type="InterPro" id="IPR001173">
    <property type="entry name" value="Glyco_trans_2-like"/>
</dbReference>
<reference evidence="4" key="1">
    <citation type="journal article" date="2011" name="Stand. Genomic Sci.">
        <title>Genome sequence of the filamentous, gliding Thiothrix nivea neotype strain (JP2(T)).</title>
        <authorList>
            <person name="Lapidus A."/>
            <person name="Nolan M."/>
            <person name="Lucas S."/>
            <person name="Glavina Del Rio T."/>
            <person name="Tice H."/>
            <person name="Cheng J.F."/>
            <person name="Tapia R."/>
            <person name="Han C."/>
            <person name="Goodwin L."/>
            <person name="Pitluck S."/>
            <person name="Liolios K."/>
            <person name="Pagani I."/>
            <person name="Ivanova N."/>
            <person name="Huntemann M."/>
            <person name="Mavromatis K."/>
            <person name="Mikhailova N."/>
            <person name="Pati A."/>
            <person name="Chen A."/>
            <person name="Palaniappan K."/>
            <person name="Land M."/>
            <person name="Brambilla E.M."/>
            <person name="Rohde M."/>
            <person name="Abt B."/>
            <person name="Verbarg S."/>
            <person name="Goker M."/>
            <person name="Bristow J."/>
            <person name="Eisen J.A."/>
            <person name="Markowitz V."/>
            <person name="Hugenholtz P."/>
            <person name="Kyrpides N.C."/>
            <person name="Klenk H.P."/>
            <person name="Woyke T."/>
        </authorList>
    </citation>
    <scope>NUCLEOTIDE SEQUENCE [LARGE SCALE GENOMIC DNA]</scope>
    <source>
        <strain evidence="4">ATCC 35100 / DSM 5205 / JP2</strain>
    </source>
</reference>
<dbReference type="InterPro" id="IPR029044">
    <property type="entry name" value="Nucleotide-diphossugar_trans"/>
</dbReference>
<evidence type="ECO:0000256" key="1">
    <source>
        <dbReference type="ARBA" id="ARBA00038494"/>
    </source>
</evidence>
<evidence type="ECO:0000313" key="3">
    <source>
        <dbReference type="EMBL" id="EIJ35977.1"/>
    </source>
</evidence>
<dbReference type="SUPFAM" id="SSF53448">
    <property type="entry name" value="Nucleotide-diphospho-sugar transferases"/>
    <property type="match status" value="1"/>
</dbReference>
<dbReference type="Gene3D" id="3.90.550.10">
    <property type="entry name" value="Spore Coat Polysaccharide Biosynthesis Protein SpsA, Chain A"/>
    <property type="match status" value="1"/>
</dbReference>
<dbReference type="Proteomes" id="UP000005317">
    <property type="component" value="Unassembled WGS sequence"/>
</dbReference>
<comment type="similarity">
    <text evidence="1">Belongs to the glycosyltransferase 2 family. WaaE/KdtX subfamily.</text>
</comment>
<dbReference type="EMBL" id="JH651384">
    <property type="protein sequence ID" value="EIJ35977.1"/>
    <property type="molecule type" value="Genomic_DNA"/>
</dbReference>
<sequence length="254" mass="29136">MANISGLVITYNEATHIRACLESLLKVCDDVVVVDSLSTDGTAEIAQEMGATVRARPFLGYGPQKNFGLPFCRHVWVLSLDADERLDADAIADIRSLDLDNSAHDAYEFRRKNLFHGKWIKCTSWYPDHVRRLFNRDKARFSDLQCHEKVETGNSKQLASHIIHYSYRDYQHMLHKLNQYSSQYVEDNVGRKKPISAWSPPLHGLFAFLKNYFLKRGFLCGFDGFTISLLNALGSYMKYAKLLEKQRYGSKGEQ</sequence>
<keyword evidence="4" id="KW-1185">Reference proteome</keyword>
<accession>A0A656HHT1</accession>
<protein>
    <submittedName>
        <fullName evidence="3">Glycosyl transferase family 2</fullName>
    </submittedName>
</protein>